<dbReference type="Gene3D" id="3.20.20.70">
    <property type="entry name" value="Aldolase class I"/>
    <property type="match status" value="1"/>
</dbReference>
<comment type="caution">
    <text evidence="16">The sequence shown here is derived from an EMBL/GenBank/DDBJ whole genome shotgun (WGS) entry which is preliminary data.</text>
</comment>
<evidence type="ECO:0000256" key="10">
    <source>
        <dbReference type="ARBA" id="ARBA00047287"/>
    </source>
</evidence>
<evidence type="ECO:0000256" key="2">
    <source>
        <dbReference type="ARBA" id="ARBA00022630"/>
    </source>
</evidence>
<dbReference type="EC" id="1.3.1.88" evidence="9"/>
<feature type="domain" description="DUS-like FMN-binding" evidence="14">
    <location>
        <begin position="52"/>
        <end position="334"/>
    </location>
</feature>
<evidence type="ECO:0000256" key="7">
    <source>
        <dbReference type="ARBA" id="ARBA00023027"/>
    </source>
</evidence>
<comment type="cofactor">
    <cofactor evidence="1">
        <name>FMN</name>
        <dbReference type="ChEBI" id="CHEBI:58210"/>
    </cofactor>
</comment>
<dbReference type="SUPFAM" id="SSF51395">
    <property type="entry name" value="FMN-linked oxidoreductases"/>
    <property type="match status" value="1"/>
</dbReference>
<keyword evidence="18" id="KW-1185">Reference proteome</keyword>
<dbReference type="Proteomes" id="UP000722791">
    <property type="component" value="Unassembled WGS sequence"/>
</dbReference>
<dbReference type="InterPro" id="IPR018517">
    <property type="entry name" value="tRNA_hU_synthase_CS"/>
</dbReference>
<accession>A0A8J4D9Q0</accession>
<comment type="catalytic activity">
    <reaction evidence="10">
        <text>5,6-dihydrouridine(17) in tRNA + NAD(+) = uridine(17) in tRNA + NADH + H(+)</text>
        <dbReference type="Rhea" id="RHEA:53372"/>
        <dbReference type="Rhea" id="RHEA-COMP:13541"/>
        <dbReference type="Rhea" id="RHEA-COMP:13542"/>
        <dbReference type="ChEBI" id="CHEBI:15378"/>
        <dbReference type="ChEBI" id="CHEBI:57540"/>
        <dbReference type="ChEBI" id="CHEBI:57945"/>
        <dbReference type="ChEBI" id="CHEBI:65315"/>
        <dbReference type="ChEBI" id="CHEBI:74443"/>
        <dbReference type="EC" id="1.3.1.88"/>
    </reaction>
    <physiologicalReaction direction="right-to-left" evidence="10">
        <dbReference type="Rhea" id="RHEA:53374"/>
    </physiologicalReaction>
</comment>
<evidence type="ECO:0000313" key="17">
    <source>
        <dbReference type="Proteomes" id="UP000722791"/>
    </source>
</evidence>
<evidence type="ECO:0000256" key="6">
    <source>
        <dbReference type="ARBA" id="ARBA00023002"/>
    </source>
</evidence>
<name>A0A8J4D9Q0_9CHLO</name>
<organism evidence="16 17">
    <name type="scientific">Volvox reticuliferus</name>
    <dbReference type="NCBI Taxonomy" id="1737510"/>
    <lineage>
        <taxon>Eukaryota</taxon>
        <taxon>Viridiplantae</taxon>
        <taxon>Chlorophyta</taxon>
        <taxon>core chlorophytes</taxon>
        <taxon>Chlorophyceae</taxon>
        <taxon>CS clade</taxon>
        <taxon>Chlamydomonadales</taxon>
        <taxon>Volvocaceae</taxon>
        <taxon>Volvox</taxon>
    </lineage>
</organism>
<dbReference type="PROSITE" id="PS01136">
    <property type="entry name" value="UPF0034"/>
    <property type="match status" value="1"/>
</dbReference>
<evidence type="ECO:0000313" key="16">
    <source>
        <dbReference type="EMBL" id="GIL98466.1"/>
    </source>
</evidence>
<sequence length="440" mass="48095">MTVPVPPPPAVLTMASHQPSTMNVDPTPSQRPQHVDKAWEWFRSIGSPKFHVAPMVDQSELPFRLLCRRHGATCAYTPMLHARIFSQDRKYREEMLTTSPEDRPLLVQFCANDPQHLLAAARMVEASGVADAIDINFGCPQRIAKRGGYGAFLMDDLPRVEALVRALAQNLHIPVTAKIRIFPDLAKTVAYARMVEAAGACLVAVHGRLREQKDNTATRADWDAIRAVKAALSVPVLANGNIRHLADVEACLSYTGADGVLSAEALLADPALFSVPLRASVAVGDYTAPPLERLALAAEYMALVTAHPVPLRMVRGHVHKMVGDWLAEHTDLRHNINRLPPTVQLFRQMVDELRARVAASGRDYPIPQLSAAELVAADREEAKRAAIEEQEREADALDRLERSGCGMAGDSVEEDELVIDWSDGVVFACHEDGIVGGCSS</sequence>
<dbReference type="Pfam" id="PF01207">
    <property type="entry name" value="Dus"/>
    <property type="match status" value="1"/>
</dbReference>
<dbReference type="GO" id="GO:0050660">
    <property type="term" value="F:flavin adenine dinucleotide binding"/>
    <property type="evidence" value="ECO:0007669"/>
    <property type="project" value="InterPro"/>
</dbReference>
<keyword evidence="7" id="KW-0520">NAD</keyword>
<dbReference type="EMBL" id="BNCQ01000005">
    <property type="protein sequence ID" value="GIL98466.1"/>
    <property type="molecule type" value="Genomic_DNA"/>
</dbReference>
<comment type="similarity">
    <text evidence="8">Belongs to the Dus family. Dus1 subfamily.</text>
</comment>
<dbReference type="GO" id="GO:0017150">
    <property type="term" value="F:tRNA dihydrouridine synthase activity"/>
    <property type="evidence" value="ECO:0007669"/>
    <property type="project" value="InterPro"/>
</dbReference>
<evidence type="ECO:0000313" key="15">
    <source>
        <dbReference type="EMBL" id="GIL70736.1"/>
    </source>
</evidence>
<evidence type="ECO:0000313" key="18">
    <source>
        <dbReference type="Proteomes" id="UP000747110"/>
    </source>
</evidence>
<evidence type="ECO:0000256" key="4">
    <source>
        <dbReference type="ARBA" id="ARBA00022694"/>
    </source>
</evidence>
<reference evidence="16" key="1">
    <citation type="journal article" date="2021" name="Proc. Natl. Acad. Sci. U.S.A.">
        <title>Three genomes in the algal genus Volvox reveal the fate of a haploid sex-determining region after a transition to homothallism.</title>
        <authorList>
            <person name="Yamamoto K."/>
            <person name="Hamaji T."/>
            <person name="Kawai-Toyooka H."/>
            <person name="Matsuzaki R."/>
            <person name="Takahashi F."/>
            <person name="Nishimura Y."/>
            <person name="Kawachi M."/>
            <person name="Noguchi H."/>
            <person name="Minakuchi Y."/>
            <person name="Umen J.G."/>
            <person name="Toyoda A."/>
            <person name="Nozaki H."/>
        </authorList>
    </citation>
    <scope>NUCLEOTIDE SEQUENCE</scope>
    <source>
        <strain evidence="16">NIES-3785</strain>
        <strain evidence="15">NIES-3786</strain>
    </source>
</reference>
<dbReference type="CDD" id="cd02801">
    <property type="entry name" value="DUS_like_FMN"/>
    <property type="match status" value="1"/>
</dbReference>
<keyword evidence="6" id="KW-0560">Oxidoreductase</keyword>
<evidence type="ECO:0000256" key="12">
    <source>
        <dbReference type="ARBA" id="ARBA00048934"/>
    </source>
</evidence>
<comment type="catalytic activity">
    <reaction evidence="11">
        <text>5,6-dihydrouridine(16) in tRNA + NADP(+) = uridine(16) in tRNA + NADPH + H(+)</text>
        <dbReference type="Rhea" id="RHEA:53376"/>
        <dbReference type="Rhea" id="RHEA-COMP:13543"/>
        <dbReference type="Rhea" id="RHEA-COMP:13544"/>
        <dbReference type="ChEBI" id="CHEBI:15378"/>
        <dbReference type="ChEBI" id="CHEBI:57783"/>
        <dbReference type="ChEBI" id="CHEBI:58349"/>
        <dbReference type="ChEBI" id="CHEBI:65315"/>
        <dbReference type="ChEBI" id="CHEBI:74443"/>
        <dbReference type="EC" id="1.3.1.88"/>
    </reaction>
    <physiologicalReaction direction="right-to-left" evidence="11">
        <dbReference type="Rhea" id="RHEA:53378"/>
    </physiologicalReaction>
</comment>
<comment type="catalytic activity">
    <reaction evidence="13">
        <text>5,6-dihydrouridine(17) in tRNA + NADP(+) = uridine(17) in tRNA + NADPH + H(+)</text>
        <dbReference type="Rhea" id="RHEA:53368"/>
        <dbReference type="Rhea" id="RHEA-COMP:13541"/>
        <dbReference type="Rhea" id="RHEA-COMP:13542"/>
        <dbReference type="ChEBI" id="CHEBI:15378"/>
        <dbReference type="ChEBI" id="CHEBI:57783"/>
        <dbReference type="ChEBI" id="CHEBI:58349"/>
        <dbReference type="ChEBI" id="CHEBI:65315"/>
        <dbReference type="ChEBI" id="CHEBI:74443"/>
        <dbReference type="EC" id="1.3.1.88"/>
    </reaction>
    <physiologicalReaction direction="right-to-left" evidence="13">
        <dbReference type="Rhea" id="RHEA:53370"/>
    </physiologicalReaction>
</comment>
<dbReference type="OrthoDB" id="272303at2759"/>
<dbReference type="InterPro" id="IPR035587">
    <property type="entry name" value="DUS-like_FMN-bd"/>
</dbReference>
<evidence type="ECO:0000256" key="13">
    <source>
        <dbReference type="ARBA" id="ARBA00049467"/>
    </source>
</evidence>
<keyword evidence="4" id="KW-0819">tRNA processing</keyword>
<evidence type="ECO:0000256" key="1">
    <source>
        <dbReference type="ARBA" id="ARBA00001917"/>
    </source>
</evidence>
<proteinExistence type="inferred from homology"/>
<keyword evidence="3" id="KW-0288">FMN</keyword>
<evidence type="ECO:0000256" key="3">
    <source>
        <dbReference type="ARBA" id="ARBA00022643"/>
    </source>
</evidence>
<keyword evidence="5" id="KW-0521">NADP</keyword>
<evidence type="ECO:0000256" key="11">
    <source>
        <dbReference type="ARBA" id="ARBA00047652"/>
    </source>
</evidence>
<evidence type="ECO:0000256" key="8">
    <source>
        <dbReference type="ARBA" id="ARBA00038313"/>
    </source>
</evidence>
<evidence type="ECO:0000256" key="5">
    <source>
        <dbReference type="ARBA" id="ARBA00022857"/>
    </source>
</evidence>
<dbReference type="InterPro" id="IPR013785">
    <property type="entry name" value="Aldolase_TIM"/>
</dbReference>
<dbReference type="PANTHER" id="PTHR11082">
    <property type="entry name" value="TRNA-DIHYDROURIDINE SYNTHASE"/>
    <property type="match status" value="1"/>
</dbReference>
<keyword evidence="2" id="KW-0285">Flavoprotein</keyword>
<comment type="catalytic activity">
    <reaction evidence="12">
        <text>5,6-dihydrouridine(16) in tRNA + NAD(+) = uridine(16) in tRNA + NADH + H(+)</text>
        <dbReference type="Rhea" id="RHEA:53380"/>
        <dbReference type="Rhea" id="RHEA-COMP:13543"/>
        <dbReference type="Rhea" id="RHEA-COMP:13544"/>
        <dbReference type="ChEBI" id="CHEBI:15378"/>
        <dbReference type="ChEBI" id="CHEBI:57540"/>
        <dbReference type="ChEBI" id="CHEBI:57945"/>
        <dbReference type="ChEBI" id="CHEBI:65315"/>
        <dbReference type="ChEBI" id="CHEBI:74443"/>
        <dbReference type="EC" id="1.3.1.88"/>
    </reaction>
    <physiologicalReaction direction="right-to-left" evidence="12">
        <dbReference type="Rhea" id="RHEA:53382"/>
    </physiologicalReaction>
</comment>
<evidence type="ECO:0000259" key="14">
    <source>
        <dbReference type="Pfam" id="PF01207"/>
    </source>
</evidence>
<dbReference type="PANTHER" id="PTHR11082:SF5">
    <property type="entry name" value="TRNA-DIHYDROURIDINE(16_17) SYNTHASE [NAD(P)(+)]-LIKE"/>
    <property type="match status" value="1"/>
</dbReference>
<dbReference type="AlphaFoldDB" id="A0A8J4D9Q0"/>
<evidence type="ECO:0000256" key="9">
    <source>
        <dbReference type="ARBA" id="ARBA00038890"/>
    </source>
</evidence>
<dbReference type="Proteomes" id="UP000747110">
    <property type="component" value="Unassembled WGS sequence"/>
</dbReference>
<protein>
    <recommendedName>
        <fullName evidence="9">tRNA-dihydrouridine(16/17) synthase [NAD(P)(+)]</fullName>
        <ecNumber evidence="9">1.3.1.88</ecNumber>
    </recommendedName>
</protein>
<gene>
    <name evidence="15" type="ORF">Vretifemale_1447</name>
    <name evidence="16" type="ORF">Vretimale_3793</name>
</gene>
<dbReference type="EMBL" id="BNCP01000002">
    <property type="protein sequence ID" value="GIL70736.1"/>
    <property type="molecule type" value="Genomic_DNA"/>
</dbReference>